<reference evidence="4" key="1">
    <citation type="submission" date="2020-05" db="EMBL/GenBank/DDBJ databases">
        <authorList>
            <person name="Chiriac C."/>
            <person name="Salcher M."/>
            <person name="Ghai R."/>
            <person name="Kavagutti S V."/>
        </authorList>
    </citation>
    <scope>NUCLEOTIDE SEQUENCE</scope>
</reference>
<evidence type="ECO:0000313" key="2">
    <source>
        <dbReference type="EMBL" id="CAB4721234.1"/>
    </source>
</evidence>
<evidence type="ECO:0000313" key="4">
    <source>
        <dbReference type="EMBL" id="CAB5136791.1"/>
    </source>
</evidence>
<proteinExistence type="predicted"/>
<protein>
    <submittedName>
        <fullName evidence="4">Unannotated protein</fullName>
    </submittedName>
</protein>
<dbReference type="EMBL" id="CAFABC010000004">
    <property type="protein sequence ID" value="CAB4817531.1"/>
    <property type="molecule type" value="Genomic_DNA"/>
</dbReference>
<gene>
    <name evidence="2" type="ORF">UFOPK2731_00142</name>
    <name evidence="3" type="ORF">UFOPK3161_00329</name>
    <name evidence="1" type="ORF">UFOPK3962_00212</name>
    <name evidence="4" type="ORF">UFOPK4427_00230</name>
</gene>
<dbReference type="EMBL" id="CAFBRY010000003">
    <property type="protein sequence ID" value="CAB5136791.1"/>
    <property type="molecule type" value="Genomic_DNA"/>
</dbReference>
<organism evidence="4">
    <name type="scientific">freshwater metagenome</name>
    <dbReference type="NCBI Taxonomy" id="449393"/>
    <lineage>
        <taxon>unclassified sequences</taxon>
        <taxon>metagenomes</taxon>
        <taxon>ecological metagenomes</taxon>
    </lineage>
</organism>
<evidence type="ECO:0000313" key="3">
    <source>
        <dbReference type="EMBL" id="CAB4817531.1"/>
    </source>
</evidence>
<name>A0A6J7VYV0_9ZZZZ</name>
<dbReference type="AlphaFoldDB" id="A0A6J7VYV0"/>
<dbReference type="EMBL" id="CAESAH010000003">
    <property type="protein sequence ID" value="CAB4331328.1"/>
    <property type="molecule type" value="Genomic_DNA"/>
</dbReference>
<accession>A0A6J7VYV0</accession>
<evidence type="ECO:0000313" key="1">
    <source>
        <dbReference type="EMBL" id="CAB4331328.1"/>
    </source>
</evidence>
<dbReference type="EMBL" id="CAEZYO010000002">
    <property type="protein sequence ID" value="CAB4721234.1"/>
    <property type="molecule type" value="Genomic_DNA"/>
</dbReference>
<sequence>MSKIIRPAILVVLACLLLSAFGLRVSHPQSGLKSALGSASSSVAVYRHTSKVAKSDKIVVTTGIKDSDPALAIVINADKTSVDIQAGTTLQRVDTKNVQGKLILVLPFVGLILNVVGL</sequence>